<evidence type="ECO:0000256" key="9">
    <source>
        <dbReference type="SAM" id="Phobius"/>
    </source>
</evidence>
<feature type="transmembrane region" description="Helical" evidence="9">
    <location>
        <begin position="278"/>
        <end position="297"/>
    </location>
</feature>
<feature type="transmembrane region" description="Helical" evidence="9">
    <location>
        <begin position="118"/>
        <end position="137"/>
    </location>
</feature>
<keyword evidence="6 9" id="KW-0812">Transmembrane</keyword>
<dbReference type="GO" id="GO:0009401">
    <property type="term" value="P:phosphoenolpyruvate-dependent sugar phosphotransferase system"/>
    <property type="evidence" value="ECO:0007669"/>
    <property type="project" value="UniProtKB-KW"/>
</dbReference>
<sequence length="375" mass="39751">MDIEAQKNKGFLNLLMAGLTYMIPITITSGFIIAIASAMAFQQSPVNPEVVIWQFPKTAWGELFSKLYQVGQLGFTLMIPVFAAGIAYSISGVMAIAPALLGGYIINDPSILDTESGAGFIGAIIIGFGVGCLVKYLNQIQWPNYVESTVHMIFIPFFTTVVTFIISYFIIGKPLSFGMSELYQFINDITEKNASAPIIYGAILGGMIGFDLGGPINKTASLVSSAIFIDTMASNGPLGVNGVPQAATGAAIAVAPIGIALATIIFKNQFTKQERITGFSTLMMGFMGVSEGALPYIGTHPWFIISNTLTSALTGGIIASQNIHFYGGIGSPLGAVVGYMAGGSSPRTIWIATIFGSALVNALIIGFIKKYLDRR</sequence>
<feature type="transmembrane region" description="Helical" evidence="9">
    <location>
        <begin position="246"/>
        <end position="266"/>
    </location>
</feature>
<accession>A0A839A428</accession>
<dbReference type="InterPro" id="IPR006327">
    <property type="entry name" value="PTS_IIC_fruc"/>
</dbReference>
<feature type="transmembrane region" description="Helical" evidence="9">
    <location>
        <begin position="73"/>
        <end position="106"/>
    </location>
</feature>
<dbReference type="Proteomes" id="UP000571018">
    <property type="component" value="Unassembled WGS sequence"/>
</dbReference>
<dbReference type="GO" id="GO:0008982">
    <property type="term" value="F:protein-N(PI)-phosphohistidine-sugar phosphotransferase activity"/>
    <property type="evidence" value="ECO:0007669"/>
    <property type="project" value="InterPro"/>
</dbReference>
<organism evidence="11 12">
    <name type="scientific">Ruoffia halotolerans</name>
    <dbReference type="NCBI Taxonomy" id="2748684"/>
    <lineage>
        <taxon>Bacteria</taxon>
        <taxon>Bacillati</taxon>
        <taxon>Bacillota</taxon>
        <taxon>Bacilli</taxon>
        <taxon>Lactobacillales</taxon>
        <taxon>Aerococcaceae</taxon>
        <taxon>Ruoffia</taxon>
    </lineage>
</organism>
<dbReference type="EMBL" id="JACAOA010000002">
    <property type="protein sequence ID" value="MBA5728405.1"/>
    <property type="molecule type" value="Genomic_DNA"/>
</dbReference>
<evidence type="ECO:0000256" key="6">
    <source>
        <dbReference type="ARBA" id="ARBA00022692"/>
    </source>
</evidence>
<dbReference type="PANTHER" id="PTHR30505:SF0">
    <property type="entry name" value="FRUCTOSE-LIKE PTS SYSTEM EIIBC COMPONENT-RELATED"/>
    <property type="match status" value="1"/>
</dbReference>
<reference evidence="11 12" key="1">
    <citation type="submission" date="2020-06" db="EMBL/GenBank/DDBJ databases">
        <title>Reclassification of Facklamia ignava, Facklamia soureckii and Facklami tabacinasalis as Falseniella iganva gen. nov., comb. nov., Hutsoniella ignava gen. nov., comb. nov., and Ruoffia tabacinasalis gen. nov., comb. nov and description of Ruoffia haltotolerans sp. nov., isolated from hypersaline Inland Sea of Qatar.</title>
        <authorList>
            <person name="Fotedar R."/>
            <person name="Sankaranarayanan K."/>
            <person name="Lawson P."/>
            <person name="Caldwell M."/>
            <person name="Zeyara A."/>
            <person name="Al Malki A."/>
            <person name="Ali M."/>
        </authorList>
    </citation>
    <scope>NUCLEOTIDE SEQUENCE [LARGE SCALE GENOMIC DNA]</scope>
    <source>
        <strain evidence="11 12">INB8</strain>
    </source>
</reference>
<dbReference type="InterPro" id="IPR003352">
    <property type="entry name" value="PTS_EIIC"/>
</dbReference>
<keyword evidence="8 9" id="KW-0472">Membrane</keyword>
<feature type="transmembrane region" description="Helical" evidence="9">
    <location>
        <begin position="349"/>
        <end position="368"/>
    </location>
</feature>
<feature type="transmembrane region" description="Helical" evidence="9">
    <location>
        <begin position="149"/>
        <end position="171"/>
    </location>
</feature>
<evidence type="ECO:0000256" key="5">
    <source>
        <dbReference type="ARBA" id="ARBA00022683"/>
    </source>
</evidence>
<feature type="domain" description="PTS EIIC type-2" evidence="10">
    <location>
        <begin position="11"/>
        <end position="375"/>
    </location>
</feature>
<evidence type="ECO:0000256" key="7">
    <source>
        <dbReference type="ARBA" id="ARBA00022989"/>
    </source>
</evidence>
<dbReference type="InterPro" id="IPR050864">
    <property type="entry name" value="Bacterial_PTS_Sugar_Transport"/>
</dbReference>
<keyword evidence="2" id="KW-0813">Transport</keyword>
<comment type="caution">
    <text evidence="11">The sequence shown here is derived from an EMBL/GenBank/DDBJ whole genome shotgun (WGS) entry which is preliminary data.</text>
</comment>
<evidence type="ECO:0000259" key="10">
    <source>
        <dbReference type="PROSITE" id="PS51104"/>
    </source>
</evidence>
<dbReference type="InterPro" id="IPR013014">
    <property type="entry name" value="PTS_EIIC_2"/>
</dbReference>
<comment type="subcellular location">
    <subcellularLocation>
        <location evidence="1">Cell inner membrane</location>
        <topology evidence="1">Multi-pass membrane protein</topology>
    </subcellularLocation>
</comment>
<dbReference type="NCBIfam" id="TIGR01427">
    <property type="entry name" value="PTS_IIC_fructo"/>
    <property type="match status" value="1"/>
</dbReference>
<dbReference type="PROSITE" id="PS51104">
    <property type="entry name" value="PTS_EIIC_TYPE_2"/>
    <property type="match status" value="1"/>
</dbReference>
<evidence type="ECO:0000313" key="11">
    <source>
        <dbReference type="EMBL" id="MBA5728405.1"/>
    </source>
</evidence>
<dbReference type="RefSeq" id="WP_218930131.1">
    <property type="nucleotide sequence ID" value="NZ_JACAOA010000002.1"/>
</dbReference>
<keyword evidence="4" id="KW-0762">Sugar transport</keyword>
<keyword evidence="5" id="KW-0598">Phosphotransferase system</keyword>
<evidence type="ECO:0000256" key="8">
    <source>
        <dbReference type="ARBA" id="ARBA00023136"/>
    </source>
</evidence>
<evidence type="ECO:0000256" key="1">
    <source>
        <dbReference type="ARBA" id="ARBA00004429"/>
    </source>
</evidence>
<proteinExistence type="predicted"/>
<evidence type="ECO:0000256" key="3">
    <source>
        <dbReference type="ARBA" id="ARBA00022475"/>
    </source>
</evidence>
<name>A0A839A428_9LACT</name>
<keyword evidence="3" id="KW-1003">Cell membrane</keyword>
<protein>
    <submittedName>
        <fullName evidence="11">PTS fructose transporter subunit IIC</fullName>
    </submittedName>
</protein>
<feature type="transmembrane region" description="Helical" evidence="9">
    <location>
        <begin position="192"/>
        <end position="210"/>
    </location>
</feature>
<dbReference type="GO" id="GO:0005886">
    <property type="term" value="C:plasma membrane"/>
    <property type="evidence" value="ECO:0007669"/>
    <property type="project" value="UniProtKB-SubCell"/>
</dbReference>
<dbReference type="GO" id="GO:0005351">
    <property type="term" value="F:carbohydrate:proton symporter activity"/>
    <property type="evidence" value="ECO:0007669"/>
    <property type="project" value="InterPro"/>
</dbReference>
<dbReference type="GO" id="GO:0090563">
    <property type="term" value="F:protein-phosphocysteine-sugar phosphotransferase activity"/>
    <property type="evidence" value="ECO:0007669"/>
    <property type="project" value="TreeGrafter"/>
</dbReference>
<dbReference type="AlphaFoldDB" id="A0A839A428"/>
<keyword evidence="7 9" id="KW-1133">Transmembrane helix</keyword>
<evidence type="ECO:0000256" key="4">
    <source>
        <dbReference type="ARBA" id="ARBA00022597"/>
    </source>
</evidence>
<feature type="transmembrane region" description="Helical" evidence="9">
    <location>
        <begin position="12"/>
        <end position="41"/>
    </location>
</feature>
<gene>
    <name evidence="11" type="ORF">HW423_01200</name>
</gene>
<dbReference type="PANTHER" id="PTHR30505">
    <property type="entry name" value="FRUCTOSE-LIKE PERMEASE"/>
    <property type="match status" value="1"/>
</dbReference>
<dbReference type="Pfam" id="PF02378">
    <property type="entry name" value="PTS_EIIC"/>
    <property type="match status" value="1"/>
</dbReference>
<evidence type="ECO:0000256" key="2">
    <source>
        <dbReference type="ARBA" id="ARBA00022448"/>
    </source>
</evidence>
<evidence type="ECO:0000313" key="12">
    <source>
        <dbReference type="Proteomes" id="UP000571018"/>
    </source>
</evidence>
<keyword evidence="12" id="KW-1185">Reference proteome</keyword>